<dbReference type="AlphaFoldDB" id="F0ZEH0"/>
<dbReference type="VEuPathDB" id="AmoebaDB:DICPUDRAFT_91582"/>
<dbReference type="KEGG" id="dpp:DICPUDRAFT_91582"/>
<name>F0ZEH0_DICPU</name>
<dbReference type="RefSeq" id="XP_003285833.1">
    <property type="nucleotide sequence ID" value="XM_003285785.1"/>
</dbReference>
<proteinExistence type="predicted"/>
<evidence type="ECO:0000313" key="1">
    <source>
        <dbReference type="EMBL" id="EGC37645.1"/>
    </source>
</evidence>
<sequence length="216" mass="25696">MDITISDMIAIVKYGNKLEDLVFSICINNFIYFLSHRNETHNYRRCNCNSLISRFRGIMVEDKTEEEYSAIDENWKYLVKLFKENRTIKSLGLNFYCRSNDNSGNDSNLVPDYLIKKFCSLFEFNQTLFKFSVVSSISLQLCKQLLQINTAITTYNTIIYNDRETFRKEKEDILVYQIKPLLLLNQNIKTLKYTQRVFNQKEQRFDENVLINFSKL</sequence>
<organism evidence="1 2">
    <name type="scientific">Dictyostelium purpureum</name>
    <name type="common">Slime mold</name>
    <dbReference type="NCBI Taxonomy" id="5786"/>
    <lineage>
        <taxon>Eukaryota</taxon>
        <taxon>Amoebozoa</taxon>
        <taxon>Evosea</taxon>
        <taxon>Eumycetozoa</taxon>
        <taxon>Dictyostelia</taxon>
        <taxon>Dictyosteliales</taxon>
        <taxon>Dictyosteliaceae</taxon>
        <taxon>Dictyostelium</taxon>
    </lineage>
</organism>
<evidence type="ECO:0000313" key="2">
    <source>
        <dbReference type="Proteomes" id="UP000001064"/>
    </source>
</evidence>
<protein>
    <submittedName>
        <fullName evidence="1">Uncharacterized protein</fullName>
    </submittedName>
</protein>
<accession>F0ZEH0</accession>
<dbReference type="PANTHER" id="PTHR32556:SF7">
    <property type="entry name" value="F-BOX DOMAIN-CONTAINING PROTEIN-RELATED"/>
    <property type="match status" value="1"/>
</dbReference>
<keyword evidence="2" id="KW-1185">Reference proteome</keyword>
<reference evidence="2" key="1">
    <citation type="journal article" date="2011" name="Genome Biol.">
        <title>Comparative genomics of the social amoebae Dictyostelium discoideum and Dictyostelium purpureum.</title>
        <authorList>
            <consortium name="US DOE Joint Genome Institute (JGI-PGF)"/>
            <person name="Sucgang R."/>
            <person name="Kuo A."/>
            <person name="Tian X."/>
            <person name="Salerno W."/>
            <person name="Parikh A."/>
            <person name="Feasley C.L."/>
            <person name="Dalin E."/>
            <person name="Tu H."/>
            <person name="Huang E."/>
            <person name="Barry K."/>
            <person name="Lindquist E."/>
            <person name="Shapiro H."/>
            <person name="Bruce D."/>
            <person name="Schmutz J."/>
            <person name="Salamov A."/>
            <person name="Fey P."/>
            <person name="Gaudet P."/>
            <person name="Anjard C."/>
            <person name="Babu M.M."/>
            <person name="Basu S."/>
            <person name="Bushmanova Y."/>
            <person name="van der Wel H."/>
            <person name="Katoh-Kurasawa M."/>
            <person name="Dinh C."/>
            <person name="Coutinho P.M."/>
            <person name="Saito T."/>
            <person name="Elias M."/>
            <person name="Schaap P."/>
            <person name="Kay R.R."/>
            <person name="Henrissat B."/>
            <person name="Eichinger L."/>
            <person name="Rivero F."/>
            <person name="Putnam N.H."/>
            <person name="West C.M."/>
            <person name="Loomis W.F."/>
            <person name="Chisholm R.L."/>
            <person name="Shaulsky G."/>
            <person name="Strassmann J.E."/>
            <person name="Queller D.C."/>
            <person name="Kuspa A."/>
            <person name="Grigoriev I.V."/>
        </authorList>
    </citation>
    <scope>NUCLEOTIDE SEQUENCE [LARGE SCALE GENOMIC DNA]</scope>
    <source>
        <strain evidence="2">QSDP1</strain>
    </source>
</reference>
<dbReference type="GeneID" id="10499401"/>
<dbReference type="InParanoid" id="F0ZEH0"/>
<dbReference type="EMBL" id="GL870994">
    <property type="protein sequence ID" value="EGC37645.1"/>
    <property type="molecule type" value="Genomic_DNA"/>
</dbReference>
<dbReference type="Proteomes" id="UP000001064">
    <property type="component" value="Unassembled WGS sequence"/>
</dbReference>
<gene>
    <name evidence="1" type="ORF">DICPUDRAFT_91582</name>
</gene>
<dbReference type="PANTHER" id="PTHR32556">
    <property type="entry name" value="F-BOX DOMAIN-CONTAINING PROTEIN-RELATED-RELATED"/>
    <property type="match status" value="1"/>
</dbReference>